<dbReference type="PANTHER" id="PTHR31286:SF181">
    <property type="entry name" value="ZINC KNUCKLE (CCHC-TYPE) FAMILY PROTEIN"/>
    <property type="match status" value="1"/>
</dbReference>
<evidence type="ECO:0000256" key="1">
    <source>
        <dbReference type="SAM" id="MobiDB-lite"/>
    </source>
</evidence>
<reference evidence="3" key="2">
    <citation type="journal article" date="2023" name="Plants (Basel)">
        <title>Annotation of the Turnera subulata (Passifloraceae) Draft Genome Reveals the S-Locus Evolved after the Divergence of Turneroideae from Passifloroideae in a Stepwise Manner.</title>
        <authorList>
            <person name="Henning P.M."/>
            <person name="Roalson E.H."/>
            <person name="Mir W."/>
            <person name="McCubbin A.G."/>
            <person name="Shore J.S."/>
        </authorList>
    </citation>
    <scope>NUCLEOTIDE SEQUENCE</scope>
    <source>
        <strain evidence="3">F60SS</strain>
    </source>
</reference>
<gene>
    <name evidence="3" type="ORF">Tsubulata_032598</name>
</gene>
<dbReference type="InterPro" id="IPR040256">
    <property type="entry name" value="At4g02000-like"/>
</dbReference>
<reference evidence="3" key="1">
    <citation type="submission" date="2022-02" db="EMBL/GenBank/DDBJ databases">
        <authorList>
            <person name="Henning P.M."/>
            <person name="McCubbin A.G."/>
            <person name="Shore J.S."/>
        </authorList>
    </citation>
    <scope>NUCLEOTIDE SEQUENCE</scope>
    <source>
        <strain evidence="3">F60SS</strain>
        <tissue evidence="3">Leaves</tissue>
    </source>
</reference>
<dbReference type="EMBL" id="JAKUCV010001495">
    <property type="protein sequence ID" value="KAJ4846168.1"/>
    <property type="molecule type" value="Genomic_DNA"/>
</dbReference>
<keyword evidence="4" id="KW-1185">Reference proteome</keyword>
<dbReference type="OrthoDB" id="1751344at2759"/>
<feature type="compositionally biased region" description="Polar residues" evidence="1">
    <location>
        <begin position="433"/>
        <end position="458"/>
    </location>
</feature>
<dbReference type="InterPro" id="IPR025558">
    <property type="entry name" value="DUF4283"/>
</dbReference>
<dbReference type="PANTHER" id="PTHR31286">
    <property type="entry name" value="GLYCINE-RICH CELL WALL STRUCTURAL PROTEIN 1.8-LIKE"/>
    <property type="match status" value="1"/>
</dbReference>
<evidence type="ECO:0000313" key="4">
    <source>
        <dbReference type="Proteomes" id="UP001141552"/>
    </source>
</evidence>
<dbReference type="Pfam" id="PF14111">
    <property type="entry name" value="DUF4283"/>
    <property type="match status" value="1"/>
</dbReference>
<evidence type="ECO:0000259" key="2">
    <source>
        <dbReference type="Pfam" id="PF14111"/>
    </source>
</evidence>
<comment type="caution">
    <text evidence="3">The sequence shown here is derived from an EMBL/GenBank/DDBJ whole genome shotgun (WGS) entry which is preliminary data.</text>
</comment>
<dbReference type="AlphaFoldDB" id="A0A9Q0G9M9"/>
<proteinExistence type="predicted"/>
<dbReference type="Proteomes" id="UP001141552">
    <property type="component" value="Unassembled WGS sequence"/>
</dbReference>
<sequence>MAIHDRLHPDSSSPLVYCNGASCAKTSVVMDFSRLELMRNSGNQLQQTSKGKNVAASVLAPVNSTSDLGVKVNPAGKEKASLTTSVPIAPIVDASSMPASSSSPSWVSVAQGDTKPIVHPLQFVSPVFTGESHILTIPPTLLQLGRKKFSRCLVGQFMGNAPNIGLMNAMASKLWGKQGPVSVTHYKASLSLFQFPTEASLSRALFGGPWHIGGIPLLLRQWSSIIEPVDFTADTFPVWVQLRHVPPELLTSEGLSYLASVVGKPMHTTQDYSKVFSDRANVCVDVDFSKPLVSSIPINIDGSLRTIDVSYSWKPEFCEICKCWGHHQLACTVSKPLTTQWIPKMTAPVPNFDANPAPAQQSVDSNSLRLVHEATGSCSLPVKAAQLPEVTSSKPITPSTLPASCSTVVSAPASTQPESISAAVSLPAVSPPRNATSPPKQSLPNANKALNNLTHGYI</sequence>
<feature type="domain" description="DUF4283" evidence="2">
    <location>
        <begin position="147"/>
        <end position="225"/>
    </location>
</feature>
<evidence type="ECO:0000313" key="3">
    <source>
        <dbReference type="EMBL" id="KAJ4846168.1"/>
    </source>
</evidence>
<name>A0A9Q0G9M9_9ROSI</name>
<protein>
    <recommendedName>
        <fullName evidence="2">DUF4283 domain-containing protein</fullName>
    </recommendedName>
</protein>
<feature type="region of interest" description="Disordered" evidence="1">
    <location>
        <begin position="428"/>
        <end position="458"/>
    </location>
</feature>
<accession>A0A9Q0G9M9</accession>
<organism evidence="3 4">
    <name type="scientific">Turnera subulata</name>
    <dbReference type="NCBI Taxonomy" id="218843"/>
    <lineage>
        <taxon>Eukaryota</taxon>
        <taxon>Viridiplantae</taxon>
        <taxon>Streptophyta</taxon>
        <taxon>Embryophyta</taxon>
        <taxon>Tracheophyta</taxon>
        <taxon>Spermatophyta</taxon>
        <taxon>Magnoliopsida</taxon>
        <taxon>eudicotyledons</taxon>
        <taxon>Gunneridae</taxon>
        <taxon>Pentapetalae</taxon>
        <taxon>rosids</taxon>
        <taxon>fabids</taxon>
        <taxon>Malpighiales</taxon>
        <taxon>Passifloraceae</taxon>
        <taxon>Turnera</taxon>
    </lineage>
</organism>